<keyword evidence="4" id="KW-1185">Reference proteome</keyword>
<feature type="region of interest" description="Disordered" evidence="1">
    <location>
        <begin position="250"/>
        <end position="291"/>
    </location>
</feature>
<feature type="region of interest" description="Disordered" evidence="1">
    <location>
        <begin position="14"/>
        <end position="58"/>
    </location>
</feature>
<dbReference type="EMBL" id="JAQGDS010000001">
    <property type="protein sequence ID" value="KAJ6264006.1"/>
    <property type="molecule type" value="Genomic_DNA"/>
</dbReference>
<evidence type="ECO:0000256" key="1">
    <source>
        <dbReference type="SAM" id="MobiDB-lite"/>
    </source>
</evidence>
<feature type="compositionally biased region" description="Basic residues" evidence="1">
    <location>
        <begin position="368"/>
        <end position="379"/>
    </location>
</feature>
<feature type="compositionally biased region" description="Basic residues" evidence="1">
    <location>
        <begin position="37"/>
        <end position="57"/>
    </location>
</feature>
<evidence type="ECO:0000313" key="4">
    <source>
        <dbReference type="Proteomes" id="UP001221413"/>
    </source>
</evidence>
<dbReference type="InterPro" id="IPR001005">
    <property type="entry name" value="SANT/Myb"/>
</dbReference>
<dbReference type="SUPFAM" id="SSF46689">
    <property type="entry name" value="Homeodomain-like"/>
    <property type="match status" value="1"/>
</dbReference>
<feature type="region of interest" description="Disordered" evidence="1">
    <location>
        <begin position="342"/>
        <end position="379"/>
    </location>
</feature>
<feature type="region of interest" description="Disordered" evidence="1">
    <location>
        <begin position="185"/>
        <end position="235"/>
    </location>
</feature>
<evidence type="ECO:0000259" key="2">
    <source>
        <dbReference type="PROSITE" id="PS50090"/>
    </source>
</evidence>
<dbReference type="PROSITE" id="PS50090">
    <property type="entry name" value="MYB_LIKE"/>
    <property type="match status" value="1"/>
</dbReference>
<protein>
    <recommendedName>
        <fullName evidence="2">Myb-like domain-containing protein</fullName>
    </recommendedName>
</protein>
<feature type="compositionally biased region" description="Basic and acidic residues" evidence="1">
    <location>
        <begin position="210"/>
        <end position="220"/>
    </location>
</feature>
<name>A0AAD6J4M2_DREDA</name>
<dbReference type="Proteomes" id="UP001221413">
    <property type="component" value="Unassembled WGS sequence"/>
</dbReference>
<comment type="caution">
    <text evidence="3">The sequence shown here is derived from an EMBL/GenBank/DDBJ whole genome shotgun (WGS) entry which is preliminary data.</text>
</comment>
<feature type="compositionally biased region" description="Polar residues" evidence="1">
    <location>
        <begin position="139"/>
        <end position="149"/>
    </location>
</feature>
<sequence>MLLPSVLPCENAFRVSRSRTTTRSQSQRNGASLSSGAHHHSHSHNHTHTHNHNHNHNHSALSCGIGLGLSIANNPCQLTPRSERIANSSEALNHVLSLDKTPPRSYYAGALGGNQSRYGNSLLATPTPSRTPSPQTPSKQIIPQHTPWTTPGADDEPTSGGEMEVDTPRANTGYTYTYTIVTRNNKRKRNESAAAAAAQAATPDAQSTDSSRDSTPRHVADPFTTPDPQTTPTICPPAPRIGIVESTTFHPESDDDLLDDPFVTPKRTRLRGPPSKRLSATRRNMGPWSEEEDKQLVGMVLAKMRLSATDWAECANTLGRDGLSVGERWKGLVEAGSVGLINDKRKEEKMKRARMQGNGRGQLEPVRRSGRAGKNRGRR</sequence>
<feature type="region of interest" description="Disordered" evidence="1">
    <location>
        <begin position="107"/>
        <end position="169"/>
    </location>
</feature>
<evidence type="ECO:0000313" key="3">
    <source>
        <dbReference type="EMBL" id="KAJ6264006.1"/>
    </source>
</evidence>
<feature type="compositionally biased region" description="Low complexity" evidence="1">
    <location>
        <begin position="18"/>
        <end position="36"/>
    </location>
</feature>
<dbReference type="InterPro" id="IPR009057">
    <property type="entry name" value="Homeodomain-like_sf"/>
</dbReference>
<feature type="compositionally biased region" description="Low complexity" evidence="1">
    <location>
        <begin position="222"/>
        <end position="233"/>
    </location>
</feature>
<gene>
    <name evidence="3" type="ORF">Dda_0145</name>
</gene>
<feature type="compositionally biased region" description="Low complexity" evidence="1">
    <location>
        <begin position="192"/>
        <end position="209"/>
    </location>
</feature>
<organism evidence="3 4">
    <name type="scientific">Drechslerella dactyloides</name>
    <name type="common">Nematode-trapping fungus</name>
    <name type="synonym">Arthrobotrys dactyloides</name>
    <dbReference type="NCBI Taxonomy" id="74499"/>
    <lineage>
        <taxon>Eukaryota</taxon>
        <taxon>Fungi</taxon>
        <taxon>Dikarya</taxon>
        <taxon>Ascomycota</taxon>
        <taxon>Pezizomycotina</taxon>
        <taxon>Orbiliomycetes</taxon>
        <taxon>Orbiliales</taxon>
        <taxon>Orbiliaceae</taxon>
        <taxon>Drechslerella</taxon>
    </lineage>
</organism>
<proteinExistence type="predicted"/>
<feature type="compositionally biased region" description="Polar residues" evidence="1">
    <location>
        <begin position="113"/>
        <end position="124"/>
    </location>
</feature>
<dbReference type="AlphaFoldDB" id="A0AAD6J4M2"/>
<reference evidence="3" key="1">
    <citation type="submission" date="2023-01" db="EMBL/GenBank/DDBJ databases">
        <title>The chitinases involved in constricting ring structure development in the nematode-trapping fungus Drechslerella dactyloides.</title>
        <authorList>
            <person name="Wang R."/>
            <person name="Zhang L."/>
            <person name="Tang P."/>
            <person name="Li S."/>
            <person name="Liang L."/>
        </authorList>
    </citation>
    <scope>NUCLEOTIDE SEQUENCE</scope>
    <source>
        <strain evidence="3">YMF1.00031</strain>
    </source>
</reference>
<feature type="domain" description="Myb-like" evidence="2">
    <location>
        <begin position="280"/>
        <end position="333"/>
    </location>
</feature>
<accession>A0AAD6J4M2</accession>